<dbReference type="EMBL" id="JBBMEN010000006">
    <property type="protein sequence ID" value="MEQ2385726.1"/>
    <property type="molecule type" value="Genomic_DNA"/>
</dbReference>
<evidence type="ECO:0000313" key="2">
    <source>
        <dbReference type="Proteomes" id="UP001465119"/>
    </source>
</evidence>
<gene>
    <name evidence="1" type="ORF">WMO20_07255</name>
</gene>
<evidence type="ECO:0000313" key="1">
    <source>
        <dbReference type="EMBL" id="MEQ2385726.1"/>
    </source>
</evidence>
<dbReference type="GO" id="GO:0016787">
    <property type="term" value="F:hydrolase activity"/>
    <property type="evidence" value="ECO:0007669"/>
    <property type="project" value="UniProtKB-KW"/>
</dbReference>
<name>A0ABV1C2B9_9FIRM</name>
<organism evidence="1 2">
    <name type="scientific">Faecalibacterium intestinale</name>
    <dbReference type="NCBI Taxonomy" id="3133155"/>
    <lineage>
        <taxon>Bacteria</taxon>
        <taxon>Bacillati</taxon>
        <taxon>Bacillota</taxon>
        <taxon>Clostridia</taxon>
        <taxon>Eubacteriales</taxon>
        <taxon>Oscillospiraceae</taxon>
        <taxon>Faecalibacterium</taxon>
    </lineage>
</organism>
<dbReference type="Proteomes" id="UP001465119">
    <property type="component" value="Unassembled WGS sequence"/>
</dbReference>
<dbReference type="Pfam" id="PF14196">
    <property type="entry name" value="ATC_hydrolase"/>
    <property type="match status" value="1"/>
</dbReference>
<feature type="non-terminal residue" evidence="1">
    <location>
        <position position="1"/>
    </location>
</feature>
<comment type="caution">
    <text evidence="1">The sequence shown here is derived from an EMBL/GenBank/DDBJ whole genome shotgun (WGS) entry which is preliminary data.</text>
</comment>
<protein>
    <submittedName>
        <fullName evidence="1">L-2-amino-thiazoline-4-carboxylic acid hydrolase</fullName>
    </submittedName>
</protein>
<sequence length="61" mass="7135">DMMKCPYHDTCTEYGCPELCRCFCDSDDISYTGLHPKLIWERSMTLGRGNDRCDFCMKTIK</sequence>
<proteinExistence type="predicted"/>
<reference evidence="1 2" key="1">
    <citation type="submission" date="2024-03" db="EMBL/GenBank/DDBJ databases">
        <title>Human intestinal bacterial collection.</title>
        <authorList>
            <person name="Pauvert C."/>
            <person name="Hitch T.C.A."/>
            <person name="Clavel T."/>
        </authorList>
    </citation>
    <scope>NUCLEOTIDE SEQUENCE [LARGE SCALE GENOMIC DNA]</scope>
    <source>
        <strain evidence="1 2">CLA-AA-H281</strain>
    </source>
</reference>
<accession>A0ABV1C2B9</accession>
<keyword evidence="2" id="KW-1185">Reference proteome</keyword>
<dbReference type="RefSeq" id="WP_349186262.1">
    <property type="nucleotide sequence ID" value="NZ_JBBMEN010000006.1"/>
</dbReference>
<keyword evidence="1" id="KW-0378">Hydrolase</keyword>
<dbReference type="InterPro" id="IPR026002">
    <property type="entry name" value="ATC_hydrolase-like"/>
</dbReference>